<comment type="similarity">
    <text evidence="1">Belongs to the RelE toxin family.</text>
</comment>
<dbReference type="EMBL" id="JAVREH010000289">
    <property type="protein sequence ID" value="MDT0264658.1"/>
    <property type="molecule type" value="Genomic_DNA"/>
</dbReference>
<comment type="caution">
    <text evidence="3">The sequence shown here is derived from an EMBL/GenBank/DDBJ whole genome shotgun (WGS) entry which is preliminary data.</text>
</comment>
<dbReference type="PANTHER" id="PTHR35601">
    <property type="entry name" value="TOXIN RELE"/>
    <property type="match status" value="1"/>
</dbReference>
<dbReference type="RefSeq" id="WP_311425780.1">
    <property type="nucleotide sequence ID" value="NZ_JAVREH010000289.1"/>
</dbReference>
<dbReference type="InterPro" id="IPR007712">
    <property type="entry name" value="RelE/ParE_toxin"/>
</dbReference>
<evidence type="ECO:0000313" key="3">
    <source>
        <dbReference type="EMBL" id="MDT0264658.1"/>
    </source>
</evidence>
<evidence type="ECO:0000256" key="2">
    <source>
        <dbReference type="ARBA" id="ARBA00022649"/>
    </source>
</evidence>
<organism evidence="3 4">
    <name type="scientific">Jatrophihabitans lederbergiae</name>
    <dbReference type="NCBI Taxonomy" id="3075547"/>
    <lineage>
        <taxon>Bacteria</taxon>
        <taxon>Bacillati</taxon>
        <taxon>Actinomycetota</taxon>
        <taxon>Actinomycetes</taxon>
        <taxon>Jatrophihabitantales</taxon>
        <taxon>Jatrophihabitantaceae</taxon>
        <taxon>Jatrophihabitans</taxon>
    </lineage>
</organism>
<keyword evidence="2" id="KW-1277">Toxin-antitoxin system</keyword>
<dbReference type="SUPFAM" id="SSF143011">
    <property type="entry name" value="RelE-like"/>
    <property type="match status" value="1"/>
</dbReference>
<proteinExistence type="inferred from homology"/>
<dbReference type="Proteomes" id="UP001183176">
    <property type="component" value="Unassembled WGS sequence"/>
</dbReference>
<reference evidence="4" key="1">
    <citation type="submission" date="2023-07" db="EMBL/GenBank/DDBJ databases">
        <title>30 novel species of actinomycetes from the DSMZ collection.</title>
        <authorList>
            <person name="Nouioui I."/>
        </authorList>
    </citation>
    <scope>NUCLEOTIDE SEQUENCE [LARGE SCALE GENOMIC DNA]</scope>
    <source>
        <strain evidence="4">DSM 44399</strain>
    </source>
</reference>
<sequence length="39" mass="4744">AGEWRVRTGDYRIVYEIKDEELVVLVLRVGHRREIYKAR</sequence>
<protein>
    <submittedName>
        <fullName evidence="3">Type II toxin-antitoxin system RelE/ParE family toxin</fullName>
    </submittedName>
</protein>
<name>A0ABU2JIV7_9ACTN</name>
<keyword evidence="4" id="KW-1185">Reference proteome</keyword>
<dbReference type="InterPro" id="IPR035093">
    <property type="entry name" value="RelE/ParE_toxin_dom_sf"/>
</dbReference>
<dbReference type="Pfam" id="PF05016">
    <property type="entry name" value="ParE_toxin"/>
    <property type="match status" value="1"/>
</dbReference>
<gene>
    <name evidence="3" type="ORF">RM423_25285</name>
</gene>
<accession>A0ABU2JIV7</accession>
<feature type="non-terminal residue" evidence="3">
    <location>
        <position position="1"/>
    </location>
</feature>
<dbReference type="Gene3D" id="3.30.2310.20">
    <property type="entry name" value="RelE-like"/>
    <property type="match status" value="1"/>
</dbReference>
<dbReference type="PANTHER" id="PTHR35601:SF1">
    <property type="entry name" value="TOXIN RELE"/>
    <property type="match status" value="1"/>
</dbReference>
<evidence type="ECO:0000313" key="4">
    <source>
        <dbReference type="Proteomes" id="UP001183176"/>
    </source>
</evidence>
<evidence type="ECO:0000256" key="1">
    <source>
        <dbReference type="ARBA" id="ARBA00006226"/>
    </source>
</evidence>